<organism evidence="2 3">
    <name type="scientific">Strongylocentrotus purpuratus</name>
    <name type="common">Purple sea urchin</name>
    <dbReference type="NCBI Taxonomy" id="7668"/>
    <lineage>
        <taxon>Eukaryota</taxon>
        <taxon>Metazoa</taxon>
        <taxon>Echinodermata</taxon>
        <taxon>Eleutherozoa</taxon>
        <taxon>Echinozoa</taxon>
        <taxon>Echinoidea</taxon>
        <taxon>Euechinoidea</taxon>
        <taxon>Echinacea</taxon>
        <taxon>Camarodonta</taxon>
        <taxon>Echinidea</taxon>
        <taxon>Strongylocentrotidae</taxon>
        <taxon>Strongylocentrotus</taxon>
    </lineage>
</organism>
<dbReference type="GeneID" id="100888989"/>
<accession>A0A7M7NL20</accession>
<dbReference type="OMA" id="TPNDSRE"/>
<dbReference type="EnsemblMetazoa" id="XM_030982225">
    <property type="protein sequence ID" value="XP_030838085"/>
    <property type="gene ID" value="LOC100888989"/>
</dbReference>
<evidence type="ECO:0000313" key="2">
    <source>
        <dbReference type="EnsemblMetazoa" id="XP_030838085"/>
    </source>
</evidence>
<dbReference type="Proteomes" id="UP000007110">
    <property type="component" value="Unassembled WGS sequence"/>
</dbReference>
<feature type="region of interest" description="Disordered" evidence="1">
    <location>
        <begin position="549"/>
        <end position="633"/>
    </location>
</feature>
<feature type="region of interest" description="Disordered" evidence="1">
    <location>
        <begin position="483"/>
        <end position="520"/>
    </location>
</feature>
<feature type="compositionally biased region" description="Low complexity" evidence="1">
    <location>
        <begin position="502"/>
        <end position="516"/>
    </location>
</feature>
<feature type="compositionally biased region" description="Polar residues" evidence="1">
    <location>
        <begin position="620"/>
        <end position="633"/>
    </location>
</feature>
<dbReference type="AlphaFoldDB" id="A0A7M7NL20"/>
<sequence>MKKNKGRAPVHQGKIYMNLALSNQTKDVYGTRPYGGRKGITNLYPPSKAAFISERPTDFLNDVKNMVFRQTEEEERNGSPNWISKYNKELNHTGEQPLMVQRFLSTNKQEQQNGVLPAPAKPQSRFSVERVVDKEFQQGLSLHQYLTATEMPGQSEKLVDVRHGRPTRTSLLRARQRIKNIPVPERAKLDLRDDIHYLQEQALKREDKYKTVDVPEDLQPLTEGAETVHQFLVGARYNRAHYRDAKCFNKVGLYVSRENPQHCFLNNGTTRESLLANKPEKANNIALGAFSEVTASELNSLCQSTSSFHKLLQPPSEARQAWGTSSIASAPSPTPNDSRESFATSLRDESEFAPKSKVTERSQILHSKRVQLKSASGQQSSSSLARSTVSSCDSCILCQEGSAVKHGVPVHFHGRNIMSAPSRRKWTHHAQRGRNTSNDNPSYPGKRQGADLMLVQQYHLRILGTQSRMSMKEERINSPDIKLHYTPRQALGGVPRPQTAASSSRQNPSRNRNSNNEMDGLSEEGIAKRNGSDAVSTVASTASKISVHISTGEEDVVEEGSPRVGAVDPEATPRSQDVTVGSTRGGGESLADVPTPRTQDLIDLTPREEAQDCHTDREGNTGQHEPNVSIENGTSNGQFEDMLGKVETVQGASDIPSSGMIQEDGEYDPECQVTDEEVVDLHGQMAQVNLNDTTDGVAEDNMPGENVDGDVTEQIDDGTDVIAVEKLHCQESGVVPQEEEPGELNNNKDQVHTVSFAEPDR</sequence>
<feature type="region of interest" description="Disordered" evidence="1">
    <location>
        <begin position="733"/>
        <end position="761"/>
    </location>
</feature>
<feature type="region of interest" description="Disordered" evidence="1">
    <location>
        <begin position="422"/>
        <end position="447"/>
    </location>
</feature>
<reference evidence="3" key="1">
    <citation type="submission" date="2015-02" db="EMBL/GenBank/DDBJ databases">
        <title>Genome sequencing for Strongylocentrotus purpuratus.</title>
        <authorList>
            <person name="Murali S."/>
            <person name="Liu Y."/>
            <person name="Vee V."/>
            <person name="English A."/>
            <person name="Wang M."/>
            <person name="Skinner E."/>
            <person name="Han Y."/>
            <person name="Muzny D.M."/>
            <person name="Worley K.C."/>
            <person name="Gibbs R.A."/>
        </authorList>
    </citation>
    <scope>NUCLEOTIDE SEQUENCE</scope>
</reference>
<feature type="compositionally biased region" description="Polar residues" evidence="1">
    <location>
        <begin position="573"/>
        <end position="582"/>
    </location>
</feature>
<evidence type="ECO:0000313" key="3">
    <source>
        <dbReference type="Proteomes" id="UP000007110"/>
    </source>
</evidence>
<feature type="compositionally biased region" description="Basic residues" evidence="1">
    <location>
        <begin position="422"/>
        <end position="432"/>
    </location>
</feature>
<proteinExistence type="predicted"/>
<dbReference type="RefSeq" id="XP_030838085.1">
    <property type="nucleotide sequence ID" value="XM_030982225.1"/>
</dbReference>
<feature type="compositionally biased region" description="Basic and acidic residues" evidence="1">
    <location>
        <begin position="346"/>
        <end position="360"/>
    </location>
</feature>
<feature type="region of interest" description="Disordered" evidence="1">
    <location>
        <begin position="313"/>
        <end position="363"/>
    </location>
</feature>
<name>A0A7M7NL20_STRPU</name>
<dbReference type="InParanoid" id="A0A7M7NL20"/>
<reference evidence="2" key="2">
    <citation type="submission" date="2021-01" db="UniProtKB">
        <authorList>
            <consortium name="EnsemblMetazoa"/>
        </authorList>
    </citation>
    <scope>IDENTIFICATION</scope>
</reference>
<dbReference type="OrthoDB" id="10039170at2759"/>
<evidence type="ECO:0000256" key="1">
    <source>
        <dbReference type="SAM" id="MobiDB-lite"/>
    </source>
</evidence>
<feature type="compositionally biased region" description="Basic and acidic residues" evidence="1">
    <location>
        <begin position="605"/>
        <end position="619"/>
    </location>
</feature>
<keyword evidence="3" id="KW-1185">Reference proteome</keyword>
<dbReference type="KEGG" id="spu:100888989"/>
<protein>
    <submittedName>
        <fullName evidence="2">Uncharacterized protein</fullName>
    </submittedName>
</protein>